<dbReference type="Proteomes" id="UP000433652">
    <property type="component" value="Unassembled WGS sequence"/>
</dbReference>
<dbReference type="InterPro" id="IPR035897">
    <property type="entry name" value="Toll_tir_struct_dom_sf"/>
</dbReference>
<reference evidence="2 3" key="1">
    <citation type="submission" date="2019-12" db="EMBL/GenBank/DDBJ databases">
        <title>Genomic-based taxomic classification of the family Erythrobacteraceae.</title>
        <authorList>
            <person name="Xu L."/>
        </authorList>
    </citation>
    <scope>NUCLEOTIDE SEQUENCE [LARGE SCALE GENOMIC DNA]</scope>
    <source>
        <strain evidence="2 3">MCCC 1K01500</strain>
    </source>
</reference>
<dbReference type="AlphaFoldDB" id="A0A6I4T1E7"/>
<sequence length="632" mass="70199">MSADKGKSLAAPDIFLSYNREDAARAKHFADGFAAEGLEVWWDVALRSGEAYDEVTEAALRNARAVVVLWSKKSVVSRWVRAEATLAERNKTLIPVTIEQCDRPIMFELVQTAELAHWQGDPGDPAWRTFAGHVRDFVGKGSAATAQPVGTAPDQVSIAVLPFANMSDDAEQEYFADGISEDIITDLSKVSALFVIARNTAFTFKGKHVDIKDVARQFGVTHVLEGSVRKAGNRVRVTAQLIDGATGGHVWAERYDRELADIFEIQDELSEAIVGALKVRLLPSEKREIENRGTRNAEAYDHYIRARALRASMDFGNLAKATDAYRDAVRIDPAFASAWAGLATIQQNLGLFTRPTEAERAEITRSYARAVQLGPDQPDVAALRLLRSANAFDWPAVEEGIAYFVERGDNNWSVVSHAMLALGRAQEAVEQQSKVVRSDPLSLGGSYVLQHNLSCAGRLEEADREFERCHEIHPTASATVWQALVRAMATRDHDRVFGLYASQLGSGMEQRQPYARDLVAVKDDPAAALEVIREALTDPQLQFPLHLTSLAHWFAYYGDDETVLAIFREGPSSEQPLHFMQEHWQPGFARVRQSTGFKDLLRDAGLADYWRATDRWGEFARPVGEDDFEIIA</sequence>
<dbReference type="Pfam" id="PF13676">
    <property type="entry name" value="TIR_2"/>
    <property type="match status" value="1"/>
</dbReference>
<dbReference type="Gene3D" id="1.25.40.10">
    <property type="entry name" value="Tetratricopeptide repeat domain"/>
    <property type="match status" value="2"/>
</dbReference>
<dbReference type="GO" id="GO:0007165">
    <property type="term" value="P:signal transduction"/>
    <property type="evidence" value="ECO:0007669"/>
    <property type="project" value="InterPro"/>
</dbReference>
<keyword evidence="3" id="KW-1185">Reference proteome</keyword>
<dbReference type="InterPro" id="IPR011990">
    <property type="entry name" value="TPR-like_helical_dom_sf"/>
</dbReference>
<evidence type="ECO:0000259" key="1">
    <source>
        <dbReference type="Pfam" id="PF13676"/>
    </source>
</evidence>
<evidence type="ECO:0000313" key="3">
    <source>
        <dbReference type="Proteomes" id="UP000433652"/>
    </source>
</evidence>
<dbReference type="EMBL" id="WTYM01000059">
    <property type="protein sequence ID" value="MXO61136.1"/>
    <property type="molecule type" value="Genomic_DNA"/>
</dbReference>
<evidence type="ECO:0000313" key="2">
    <source>
        <dbReference type="EMBL" id="MXO61136.1"/>
    </source>
</evidence>
<protein>
    <submittedName>
        <fullName evidence="2">TIR domain-containing protein</fullName>
    </submittedName>
</protein>
<dbReference type="SUPFAM" id="SSF48452">
    <property type="entry name" value="TPR-like"/>
    <property type="match status" value="1"/>
</dbReference>
<dbReference type="Gene3D" id="3.40.50.10140">
    <property type="entry name" value="Toll/interleukin-1 receptor homology (TIR) domain"/>
    <property type="match status" value="1"/>
</dbReference>
<proteinExistence type="predicted"/>
<dbReference type="SUPFAM" id="SSF52200">
    <property type="entry name" value="Toll/Interleukin receptor TIR domain"/>
    <property type="match status" value="1"/>
</dbReference>
<comment type="caution">
    <text evidence="2">The sequence shown here is derived from an EMBL/GenBank/DDBJ whole genome shotgun (WGS) entry which is preliminary data.</text>
</comment>
<accession>A0A6I4T1E7</accession>
<gene>
    <name evidence="2" type="ORF">GRI89_16455</name>
</gene>
<name>A0A6I4T1E7_9SPHN</name>
<dbReference type="Gene3D" id="3.40.50.10070">
    <property type="entry name" value="TolB, N-terminal domain"/>
    <property type="match status" value="1"/>
</dbReference>
<dbReference type="InterPro" id="IPR000157">
    <property type="entry name" value="TIR_dom"/>
</dbReference>
<feature type="domain" description="TIR" evidence="1">
    <location>
        <begin position="14"/>
        <end position="116"/>
    </location>
</feature>
<organism evidence="2 3">
    <name type="scientific">Croceibacterium salegens</name>
    <dbReference type="NCBI Taxonomy" id="1737568"/>
    <lineage>
        <taxon>Bacteria</taxon>
        <taxon>Pseudomonadati</taxon>
        <taxon>Pseudomonadota</taxon>
        <taxon>Alphaproteobacteria</taxon>
        <taxon>Sphingomonadales</taxon>
        <taxon>Erythrobacteraceae</taxon>
        <taxon>Croceibacterium</taxon>
    </lineage>
</organism>